<name>A0ABQ1BVP6_9MYCO</name>
<proteinExistence type="predicted"/>
<feature type="region of interest" description="Disordered" evidence="1">
    <location>
        <begin position="62"/>
        <end position="85"/>
    </location>
</feature>
<evidence type="ECO:0000313" key="2">
    <source>
        <dbReference type="EMBL" id="GFG67570.1"/>
    </source>
</evidence>
<feature type="compositionally biased region" description="Low complexity" evidence="1">
    <location>
        <begin position="62"/>
        <end position="81"/>
    </location>
</feature>
<keyword evidence="3" id="KW-1185">Reference proteome</keyword>
<comment type="caution">
    <text evidence="2">The sequence shown here is derived from an EMBL/GenBank/DDBJ whole genome shotgun (WGS) entry which is preliminary data.</text>
</comment>
<sequence length="109" mass="11099">MKKSITALSNGAGETKDLIAIADQESAMSSKIRAAESSVSAQTLKEQLIRWADGAALSAQVQRAAATSSSGQNGQTSTNSTDADAVRAGTMTYSATAALHQACPNLPVS</sequence>
<reference evidence="2 3" key="1">
    <citation type="journal article" date="2019" name="Emerg. Microbes Infect.">
        <title>Comprehensive subspecies identification of 175 nontuberculous mycobacteria species based on 7547 genomic profiles.</title>
        <authorList>
            <person name="Matsumoto Y."/>
            <person name="Kinjo T."/>
            <person name="Motooka D."/>
            <person name="Nabeya D."/>
            <person name="Jung N."/>
            <person name="Uechi K."/>
            <person name="Horii T."/>
            <person name="Iida T."/>
            <person name="Fujita J."/>
            <person name="Nakamura S."/>
        </authorList>
    </citation>
    <scope>NUCLEOTIDE SEQUENCE [LARGE SCALE GENOMIC DNA]</scope>
    <source>
        <strain evidence="2 3">JCM 13573</strain>
    </source>
</reference>
<evidence type="ECO:0000256" key="1">
    <source>
        <dbReference type="SAM" id="MobiDB-lite"/>
    </source>
</evidence>
<evidence type="ECO:0000313" key="3">
    <source>
        <dbReference type="Proteomes" id="UP000465306"/>
    </source>
</evidence>
<protein>
    <submittedName>
        <fullName evidence="2">Uncharacterized protein</fullName>
    </submittedName>
</protein>
<gene>
    <name evidence="2" type="ORF">MKUB_50600</name>
</gene>
<accession>A0ABQ1BVP6</accession>
<organism evidence="2 3">
    <name type="scientific">Mycobacterium kubicae</name>
    <dbReference type="NCBI Taxonomy" id="120959"/>
    <lineage>
        <taxon>Bacteria</taxon>
        <taxon>Bacillati</taxon>
        <taxon>Actinomycetota</taxon>
        <taxon>Actinomycetes</taxon>
        <taxon>Mycobacteriales</taxon>
        <taxon>Mycobacteriaceae</taxon>
        <taxon>Mycobacterium</taxon>
        <taxon>Mycobacterium simiae complex</taxon>
    </lineage>
</organism>
<dbReference type="Proteomes" id="UP000465306">
    <property type="component" value="Unassembled WGS sequence"/>
</dbReference>
<dbReference type="EMBL" id="BLKU01000005">
    <property type="protein sequence ID" value="GFG67570.1"/>
    <property type="molecule type" value="Genomic_DNA"/>
</dbReference>